<dbReference type="RefSeq" id="WP_160801819.1">
    <property type="nucleotide sequence ID" value="NZ_WUUL01000007.1"/>
</dbReference>
<proteinExistence type="predicted"/>
<keyword evidence="2" id="KW-1185">Reference proteome</keyword>
<dbReference type="AlphaFoldDB" id="A0A6I4VTX5"/>
<dbReference type="EMBL" id="WUUL01000007">
    <property type="protein sequence ID" value="MXQ54463.1"/>
    <property type="molecule type" value="Genomic_DNA"/>
</dbReference>
<accession>A0A6I4VTX5</accession>
<dbReference type="Proteomes" id="UP000430692">
    <property type="component" value="Unassembled WGS sequence"/>
</dbReference>
<sequence length="68" mass="7693">MIRVSPEQLVDELQRKLTDNRIYVNVVLRNGRVEVSTGKVPTDVTGMSVDDAYKLIEQKMDMAAAQKK</sequence>
<organism evidence="1 2">
    <name type="scientific">Shimazuella alba</name>
    <dbReference type="NCBI Taxonomy" id="2690964"/>
    <lineage>
        <taxon>Bacteria</taxon>
        <taxon>Bacillati</taxon>
        <taxon>Bacillota</taxon>
        <taxon>Bacilli</taxon>
        <taxon>Bacillales</taxon>
        <taxon>Thermoactinomycetaceae</taxon>
        <taxon>Shimazuella</taxon>
    </lineage>
</organism>
<gene>
    <name evidence="1" type="ORF">GSM42_12210</name>
</gene>
<protein>
    <submittedName>
        <fullName evidence="1">Uncharacterized protein</fullName>
    </submittedName>
</protein>
<reference evidence="1 2" key="1">
    <citation type="submission" date="2019-12" db="EMBL/GenBank/DDBJ databases">
        <title>Whole-genome analyses of novel actinobacteria.</title>
        <authorList>
            <person name="Sahin N."/>
            <person name="Saygin H."/>
        </authorList>
    </citation>
    <scope>NUCLEOTIDE SEQUENCE [LARGE SCALE GENOMIC DNA]</scope>
    <source>
        <strain evidence="1 2">KC615</strain>
    </source>
</reference>
<evidence type="ECO:0000313" key="2">
    <source>
        <dbReference type="Proteomes" id="UP000430692"/>
    </source>
</evidence>
<evidence type="ECO:0000313" key="1">
    <source>
        <dbReference type="EMBL" id="MXQ54463.1"/>
    </source>
</evidence>
<name>A0A6I4VTX5_9BACL</name>
<comment type="caution">
    <text evidence="1">The sequence shown here is derived from an EMBL/GenBank/DDBJ whole genome shotgun (WGS) entry which is preliminary data.</text>
</comment>